<evidence type="ECO:0000256" key="15">
    <source>
        <dbReference type="RuleBase" id="RU364045"/>
    </source>
</evidence>
<accession>A0A0A2TGW0</accession>
<feature type="domain" description="Anthranilate synthase component I N-terminal" evidence="17">
    <location>
        <begin position="26"/>
        <end position="163"/>
    </location>
</feature>
<sequence length="508" mass="58558">MKDFPQFLQESYTYQTIPITYQCYSDTLTPIQMYDRLREEAVYLLESGDHSSNWSRYSFIGLHPFLKIYEEQDQIFVEDKDTQAKRQVENLQEAFQQTFEELNVLLPHVPLPFQGGGVGFVSYDAISDMERVPKHDNNDLDLPHYQFHFCRTLIAYDHQKDTMNVIRYVRVNEEDDEVKRKLRYQEAVDSIQHLLEQLQKQQRSDFMIPFHQSNDVNLDDVVTNYEKEAYKRDVEKIKEYIRAGDIFQSVLSQRFSKKIATDGFQLYRVLRHLNPSPYMFYLSYEDYEVIGSSPERLIQVANNQIEIHPIAGTRKRGATPEEDEALAQEMSEDEKEKAEHFMLVDLARNDVGRVASFGTVQVPVLSEVTRFSRVMHMISKVTGELKEGVHPIEAFEAAFPAGTLSGAPKIRAMEILQELEPTARNLYGGGVVYFGFDGNMDSCIAIRTILLKDQTAYVQAGAGVVADSDPEKEWQETVNKASALLQTIETAEQLFQDQSKVKEETHYA</sequence>
<dbReference type="InterPro" id="IPR006805">
    <property type="entry name" value="Anth_synth_I_N"/>
</dbReference>
<keyword evidence="8 15" id="KW-0479">Metal-binding</keyword>
<comment type="catalytic activity">
    <reaction evidence="14 15">
        <text>chorismate + L-glutamine = anthranilate + pyruvate + L-glutamate + H(+)</text>
        <dbReference type="Rhea" id="RHEA:21732"/>
        <dbReference type="ChEBI" id="CHEBI:15361"/>
        <dbReference type="ChEBI" id="CHEBI:15378"/>
        <dbReference type="ChEBI" id="CHEBI:16567"/>
        <dbReference type="ChEBI" id="CHEBI:29748"/>
        <dbReference type="ChEBI" id="CHEBI:29985"/>
        <dbReference type="ChEBI" id="CHEBI:58359"/>
        <dbReference type="EC" id="4.1.3.27"/>
    </reaction>
</comment>
<dbReference type="NCBIfam" id="TIGR00564">
    <property type="entry name" value="trpE_most"/>
    <property type="match status" value="1"/>
</dbReference>
<dbReference type="InterPro" id="IPR015890">
    <property type="entry name" value="Chorismate_C"/>
</dbReference>
<keyword evidence="12 15" id="KW-0456">Lyase</keyword>
<evidence type="ECO:0000256" key="6">
    <source>
        <dbReference type="ARBA" id="ARBA00020653"/>
    </source>
</evidence>
<evidence type="ECO:0000256" key="3">
    <source>
        <dbReference type="ARBA" id="ARBA00009562"/>
    </source>
</evidence>
<dbReference type="OrthoDB" id="9803598at2"/>
<comment type="caution">
    <text evidence="18">The sequence shown here is derived from an EMBL/GenBank/DDBJ whole genome shotgun (WGS) entry which is preliminary data.</text>
</comment>
<evidence type="ECO:0000256" key="9">
    <source>
        <dbReference type="ARBA" id="ARBA00022822"/>
    </source>
</evidence>
<dbReference type="SUPFAM" id="SSF56322">
    <property type="entry name" value="ADC synthase"/>
    <property type="match status" value="1"/>
</dbReference>
<dbReference type="InterPro" id="IPR019999">
    <property type="entry name" value="Anth_synth_I-like"/>
</dbReference>
<evidence type="ECO:0000259" key="17">
    <source>
        <dbReference type="Pfam" id="PF04715"/>
    </source>
</evidence>
<keyword evidence="9 15" id="KW-0822">Tryptophan biosynthesis</keyword>
<keyword evidence="11 15" id="KW-0057">Aromatic amino acid biosynthesis</keyword>
<proteinExistence type="inferred from homology"/>
<feature type="domain" description="Chorismate-utilising enzyme C-terminal" evidence="16">
    <location>
        <begin position="227"/>
        <end position="480"/>
    </location>
</feature>
<comment type="pathway">
    <text evidence="2 15">Amino-acid biosynthesis; L-tryptophan biosynthesis; L-tryptophan from chorismate: step 1/5.</text>
</comment>
<evidence type="ECO:0000256" key="8">
    <source>
        <dbReference type="ARBA" id="ARBA00022723"/>
    </source>
</evidence>
<dbReference type="Gene3D" id="3.60.120.10">
    <property type="entry name" value="Anthranilate synthase"/>
    <property type="match status" value="1"/>
</dbReference>
<gene>
    <name evidence="15" type="primary">trpE</name>
    <name evidence="18" type="ORF">N782_02115</name>
</gene>
<evidence type="ECO:0000256" key="12">
    <source>
        <dbReference type="ARBA" id="ARBA00023239"/>
    </source>
</evidence>
<comment type="cofactor">
    <cofactor evidence="1 15">
        <name>Mg(2+)</name>
        <dbReference type="ChEBI" id="CHEBI:18420"/>
    </cofactor>
</comment>
<comment type="similarity">
    <text evidence="3 15">Belongs to the anthranilate synthase component I family.</text>
</comment>
<dbReference type="STRING" id="1385514.N782_02115"/>
<evidence type="ECO:0000256" key="13">
    <source>
        <dbReference type="ARBA" id="ARBA00025634"/>
    </source>
</evidence>
<evidence type="ECO:0000256" key="14">
    <source>
        <dbReference type="ARBA" id="ARBA00047683"/>
    </source>
</evidence>
<dbReference type="InterPro" id="IPR005256">
    <property type="entry name" value="Anth_synth_I_PabB"/>
</dbReference>
<dbReference type="InterPro" id="IPR005801">
    <property type="entry name" value="ADC_synthase"/>
</dbReference>
<evidence type="ECO:0000256" key="5">
    <source>
        <dbReference type="ARBA" id="ARBA00012266"/>
    </source>
</evidence>
<dbReference type="Pfam" id="PF04715">
    <property type="entry name" value="Anth_synt_I_N"/>
    <property type="match status" value="1"/>
</dbReference>
<dbReference type="PANTHER" id="PTHR11236:SF48">
    <property type="entry name" value="ISOCHORISMATE SYNTHASE MENF"/>
    <property type="match status" value="1"/>
</dbReference>
<dbReference type="PANTHER" id="PTHR11236">
    <property type="entry name" value="AMINOBENZOATE/ANTHRANILATE SYNTHASE"/>
    <property type="match status" value="1"/>
</dbReference>
<evidence type="ECO:0000313" key="18">
    <source>
        <dbReference type="EMBL" id="KGP73688.1"/>
    </source>
</evidence>
<dbReference type="EC" id="4.1.3.27" evidence="5 15"/>
<evidence type="ECO:0000256" key="2">
    <source>
        <dbReference type="ARBA" id="ARBA00004873"/>
    </source>
</evidence>
<dbReference type="EMBL" id="AVBF01000009">
    <property type="protein sequence ID" value="KGP73688.1"/>
    <property type="molecule type" value="Genomic_DNA"/>
</dbReference>
<protein>
    <recommendedName>
        <fullName evidence="6 15">Anthranilate synthase component 1</fullName>
        <ecNumber evidence="5 15">4.1.3.27</ecNumber>
    </recommendedName>
</protein>
<comment type="function">
    <text evidence="13 15">Part of a heterotetrameric complex that catalyzes the two-step biosynthesis of anthranilate, an intermediate in the biosynthesis of L-tryptophan. In the first step, the glutamine-binding beta subunit (TrpG) of anthranilate synthase (AS) provides the glutamine amidotransferase activity which generates ammonia as a substrate that, along with chorismate, is used in the second step, catalyzed by the large alpha subunit of AS (TrpE) to produce anthranilate. In the absence of TrpG, TrpE can synthesize anthranilate directly from chorismate and high concentrations of ammonia.</text>
</comment>
<dbReference type="Proteomes" id="UP000030147">
    <property type="component" value="Unassembled WGS sequence"/>
</dbReference>
<dbReference type="UniPathway" id="UPA00035">
    <property type="reaction ID" value="UER00040"/>
</dbReference>
<keyword evidence="19" id="KW-1185">Reference proteome</keyword>
<dbReference type="AlphaFoldDB" id="A0A0A2TGW0"/>
<evidence type="ECO:0000256" key="1">
    <source>
        <dbReference type="ARBA" id="ARBA00001946"/>
    </source>
</evidence>
<organism evidence="18 19">
    <name type="scientific">Pontibacillus yanchengensis Y32</name>
    <dbReference type="NCBI Taxonomy" id="1385514"/>
    <lineage>
        <taxon>Bacteria</taxon>
        <taxon>Bacillati</taxon>
        <taxon>Bacillota</taxon>
        <taxon>Bacilli</taxon>
        <taxon>Bacillales</taxon>
        <taxon>Bacillaceae</taxon>
        <taxon>Pontibacillus</taxon>
    </lineage>
</organism>
<dbReference type="GO" id="GO:0004049">
    <property type="term" value="F:anthranilate synthase activity"/>
    <property type="evidence" value="ECO:0007669"/>
    <property type="project" value="UniProtKB-EC"/>
</dbReference>
<keyword evidence="10 15" id="KW-0460">Magnesium</keyword>
<dbReference type="eggNOG" id="COG0147">
    <property type="taxonomic scope" value="Bacteria"/>
</dbReference>
<reference evidence="18 19" key="1">
    <citation type="journal article" date="2015" name="Stand. Genomic Sci.">
        <title>High quality draft genome sequence of the moderately halophilic bacterium Pontibacillus yanchengensis Y32(T) and comparison among Pontibacillus genomes.</title>
        <authorList>
            <person name="Huang J."/>
            <person name="Qiao Z.X."/>
            <person name="Tang J.W."/>
            <person name="Wang G."/>
        </authorList>
    </citation>
    <scope>NUCLEOTIDE SEQUENCE [LARGE SCALE GENOMIC DNA]</scope>
    <source>
        <strain evidence="18 19">Y32</strain>
    </source>
</reference>
<evidence type="ECO:0000256" key="7">
    <source>
        <dbReference type="ARBA" id="ARBA00022605"/>
    </source>
</evidence>
<dbReference type="PRINTS" id="PR00095">
    <property type="entry name" value="ANTSNTHASEI"/>
</dbReference>
<evidence type="ECO:0000259" key="16">
    <source>
        <dbReference type="Pfam" id="PF00425"/>
    </source>
</evidence>
<dbReference type="GO" id="GO:0046872">
    <property type="term" value="F:metal ion binding"/>
    <property type="evidence" value="ECO:0007669"/>
    <property type="project" value="UniProtKB-KW"/>
</dbReference>
<evidence type="ECO:0000313" key="19">
    <source>
        <dbReference type="Proteomes" id="UP000030147"/>
    </source>
</evidence>
<dbReference type="GO" id="GO:0000162">
    <property type="term" value="P:L-tryptophan biosynthetic process"/>
    <property type="evidence" value="ECO:0007669"/>
    <property type="project" value="UniProtKB-UniPathway"/>
</dbReference>
<comment type="subunit">
    <text evidence="4 15">Heterotetramer consisting of two non-identical subunits: a beta subunit (TrpG) and a large alpha subunit (TrpE).</text>
</comment>
<dbReference type="Pfam" id="PF00425">
    <property type="entry name" value="Chorismate_bind"/>
    <property type="match status" value="1"/>
</dbReference>
<evidence type="ECO:0000256" key="10">
    <source>
        <dbReference type="ARBA" id="ARBA00022842"/>
    </source>
</evidence>
<evidence type="ECO:0000256" key="11">
    <source>
        <dbReference type="ARBA" id="ARBA00023141"/>
    </source>
</evidence>
<keyword evidence="7 15" id="KW-0028">Amino-acid biosynthesis</keyword>
<evidence type="ECO:0000256" key="4">
    <source>
        <dbReference type="ARBA" id="ARBA00011575"/>
    </source>
</evidence>
<dbReference type="RefSeq" id="WP_036816909.1">
    <property type="nucleotide sequence ID" value="NZ_AVBF01000009.1"/>
</dbReference>
<name>A0A0A2TGW0_9BACI</name>